<keyword evidence="2" id="KW-1185">Reference proteome</keyword>
<proteinExistence type="predicted"/>
<evidence type="ECO:0000313" key="1">
    <source>
        <dbReference type="EMBL" id="ACV46426.1"/>
    </source>
</evidence>
<accession>C7NX61</accession>
<sequence>MRTIIKSVGENETFMADRFSYREIRAIEREYCRQNDNIVGFFGGADERSPERSSNGDD</sequence>
<protein>
    <submittedName>
        <fullName evidence="1">Uncharacterized protein</fullName>
    </submittedName>
</protein>
<dbReference type="EMBL" id="CP001688">
    <property type="protein sequence ID" value="ACV46426.1"/>
    <property type="molecule type" value="Genomic_DNA"/>
</dbReference>
<dbReference type="AlphaFoldDB" id="C7NX61"/>
<organism evidence="1 2">
    <name type="scientific">Halomicrobium mukohataei (strain ATCC 700874 / DSM 12286 / JCM 9738 / NCIMB 13541)</name>
    <name type="common">Haloarcula mukohataei</name>
    <dbReference type="NCBI Taxonomy" id="485914"/>
    <lineage>
        <taxon>Archaea</taxon>
        <taxon>Methanobacteriati</taxon>
        <taxon>Methanobacteriota</taxon>
        <taxon>Stenosarchaea group</taxon>
        <taxon>Halobacteria</taxon>
        <taxon>Halobacteriales</taxon>
        <taxon>Haloarculaceae</taxon>
        <taxon>Halomicrobium</taxon>
    </lineage>
</organism>
<reference evidence="1 2" key="1">
    <citation type="journal article" date="2009" name="Stand. Genomic Sci.">
        <title>Complete genome sequence of Halomicrobium mukohataei type strain (arg-2).</title>
        <authorList>
            <person name="Tindall B.J."/>
            <person name="Schneider S."/>
            <person name="Lapidus A."/>
            <person name="Copeland A."/>
            <person name="Glavina Del Rio T."/>
            <person name="Nolan M."/>
            <person name="Lucas S."/>
            <person name="Chen F."/>
            <person name="Tice H."/>
            <person name="Cheng J.F."/>
            <person name="Saunders E."/>
            <person name="Bruce D."/>
            <person name="Goodwin L."/>
            <person name="Pitluck S."/>
            <person name="Mikhailova N."/>
            <person name="Pati A."/>
            <person name="Ivanova N."/>
            <person name="Mavrommatis K."/>
            <person name="Chen A."/>
            <person name="Palaniappan K."/>
            <person name="Chain P."/>
            <person name="Land M."/>
            <person name="Hauser L."/>
            <person name="Chang Y.J."/>
            <person name="Jeffries C.D."/>
            <person name="Brettin T."/>
            <person name="Han C."/>
            <person name="Rohde M."/>
            <person name="Goker M."/>
            <person name="Bristow J."/>
            <person name="Eisen J.A."/>
            <person name="Markowitz V."/>
            <person name="Hugenholtz P."/>
            <person name="Klenk H.P."/>
            <person name="Kyrpides N.C."/>
            <person name="Detter J.C."/>
        </authorList>
    </citation>
    <scope>NUCLEOTIDE SEQUENCE [LARGE SCALE GENOMIC DNA]</scope>
    <source>
        <strain evidence="2">ATCC 700874 / DSM 12286 / JCM 9738 / NCIMB 13541</strain>
    </source>
</reference>
<dbReference type="KEGG" id="hmu:Hmuk_0289"/>
<dbReference type="Proteomes" id="UP000001746">
    <property type="component" value="Chromosome"/>
</dbReference>
<evidence type="ECO:0000313" key="2">
    <source>
        <dbReference type="Proteomes" id="UP000001746"/>
    </source>
</evidence>
<dbReference type="HOGENOM" id="CLU_2968354_0_0_2"/>
<gene>
    <name evidence="1" type="ordered locus">Hmuk_0289</name>
</gene>
<name>C7NX61_HALMD</name>